<sequence length="257" mass="27376">MTCSWPIDRSCLDAAHPLPELGEDPTDAEQAAYDTALAQRNNAEDLAVHVLWALSGRQFGVCPVTVRPCGQEPCWPARRESYVLAWLDGGWSNQPCGCGPGACAVAGPRVAHLPGPANPHTDDTPITVTIDGDVLPADQYVLEGDVLYRVDDSWPSQDLGRPLGEPGTWSVTYHRGVAPPAGVSALVGQLAKEFIAGCGDTGKCRIPANLTGTSRQGVSKTFDPAKILASRRTGLREIDQWLAAVNPHSLTQPPEVL</sequence>
<organism evidence="1 2">
    <name type="scientific">Mycolicibacterium vanbaalenii</name>
    <name type="common">Mycobacterium vanbaalenii</name>
    <dbReference type="NCBI Taxonomy" id="110539"/>
    <lineage>
        <taxon>Bacteria</taxon>
        <taxon>Bacillati</taxon>
        <taxon>Actinomycetota</taxon>
        <taxon>Actinomycetes</taxon>
        <taxon>Mycobacteriales</taxon>
        <taxon>Mycobacteriaceae</taxon>
        <taxon>Mycolicibacterium</taxon>
    </lineage>
</organism>
<keyword evidence="2" id="KW-1185">Reference proteome</keyword>
<dbReference type="EMBL" id="CACSIP010000055">
    <property type="protein sequence ID" value="CAA0134545.1"/>
    <property type="molecule type" value="Genomic_DNA"/>
</dbReference>
<dbReference type="OrthoDB" id="3340404at2"/>
<dbReference type="RefSeq" id="WP_159234777.1">
    <property type="nucleotide sequence ID" value="NZ_CACSIP010000055.1"/>
</dbReference>
<reference evidence="1 2" key="1">
    <citation type="submission" date="2019-11" db="EMBL/GenBank/DDBJ databases">
        <authorList>
            <person name="Holert J."/>
        </authorList>
    </citation>
    <scope>NUCLEOTIDE SEQUENCE [LARGE SCALE GENOMIC DNA]</scope>
    <source>
        <strain evidence="1">BC8_1</strain>
    </source>
</reference>
<evidence type="ECO:0000313" key="1">
    <source>
        <dbReference type="EMBL" id="CAA0134545.1"/>
    </source>
</evidence>
<gene>
    <name evidence="1" type="ORF">AELLOGFF_06377</name>
</gene>
<evidence type="ECO:0008006" key="3">
    <source>
        <dbReference type="Google" id="ProtNLM"/>
    </source>
</evidence>
<dbReference type="Proteomes" id="UP000430146">
    <property type="component" value="Unassembled WGS sequence"/>
</dbReference>
<protein>
    <recommendedName>
        <fullName evidence="3">Head-to-tail adaptor</fullName>
    </recommendedName>
</protein>
<evidence type="ECO:0000313" key="2">
    <source>
        <dbReference type="Proteomes" id="UP000430146"/>
    </source>
</evidence>
<name>A0A5S9R7E6_MYCVN</name>
<dbReference type="AlphaFoldDB" id="A0A5S9R7E6"/>
<accession>A0A5S9R7E6</accession>
<proteinExistence type="predicted"/>